<dbReference type="EMBL" id="JQZW01000009">
    <property type="protein sequence ID" value="KGN97690.1"/>
    <property type="molecule type" value="Genomic_DNA"/>
</dbReference>
<proteinExistence type="predicted"/>
<keyword evidence="2" id="KW-1185">Reference proteome</keyword>
<dbReference type="RefSeq" id="WP_036884167.1">
    <property type="nucleotide sequence ID" value="NZ_JQZW01000009.1"/>
</dbReference>
<organism evidence="1 2">
    <name type="scientific">Porphyromonas gingivicanis</name>
    <dbReference type="NCBI Taxonomy" id="266762"/>
    <lineage>
        <taxon>Bacteria</taxon>
        <taxon>Pseudomonadati</taxon>
        <taxon>Bacteroidota</taxon>
        <taxon>Bacteroidia</taxon>
        <taxon>Bacteroidales</taxon>
        <taxon>Porphyromonadaceae</taxon>
        <taxon>Porphyromonas</taxon>
    </lineage>
</organism>
<name>A0A0A2G5P0_9PORP</name>
<evidence type="ECO:0000313" key="1">
    <source>
        <dbReference type="EMBL" id="KGN97690.1"/>
    </source>
</evidence>
<dbReference type="Proteomes" id="UP000030134">
    <property type="component" value="Unassembled WGS sequence"/>
</dbReference>
<evidence type="ECO:0000313" key="2">
    <source>
        <dbReference type="Proteomes" id="UP000030134"/>
    </source>
</evidence>
<protein>
    <submittedName>
        <fullName evidence="1">Uncharacterized protein</fullName>
    </submittedName>
</protein>
<gene>
    <name evidence="1" type="ORF">HQ36_05285</name>
</gene>
<dbReference type="AlphaFoldDB" id="A0A0A2G5P0"/>
<accession>A0A0A2G5P0</accession>
<comment type="caution">
    <text evidence="1">The sequence shown here is derived from an EMBL/GenBank/DDBJ whole genome shotgun (WGS) entry which is preliminary data.</text>
</comment>
<reference evidence="1 2" key="1">
    <citation type="submission" date="2014-08" db="EMBL/GenBank/DDBJ databases">
        <title>Porphyromonas gingivicanis strain:COT-022_OH1391 Genome sequencing.</title>
        <authorList>
            <person name="Wallis C."/>
            <person name="Deusch O."/>
            <person name="O'Flynn C."/>
            <person name="Davis I."/>
            <person name="Jospin G."/>
            <person name="Darling A.E."/>
            <person name="Coil D.A."/>
            <person name="Alexiev A."/>
            <person name="Horsfall A."/>
            <person name="Kirkwood N."/>
            <person name="Harris S."/>
            <person name="Eisen J.A."/>
        </authorList>
    </citation>
    <scope>NUCLEOTIDE SEQUENCE [LARGE SCALE GENOMIC DNA]</scope>
    <source>
        <strain evidence="2">COT-022 OH1391</strain>
    </source>
</reference>
<dbReference type="OrthoDB" id="9968301at2"/>
<sequence>MIFLSPIYSFVLSTYKGRRAVRYAWRIFRVVALLLCLGWTGVSCQRSPSMGVPRPLELILQHDSLAPIAWSDYHFSLHDVATGLYAPIKSPTLQENGVLLSFGKPSLSEQPSAYESETQQLWGEGTFVAQLTIYDAKHVEQGRVRFRVRTFRKDNKVEVTDLLGHDGFATFHRIMKCYSGVCSIFFVRFDAPPASPLFAPPSSAPLL</sequence>